<name>A0A1A3U7A4_MYCSD</name>
<keyword evidence="3" id="KW-0645">Protease</keyword>
<evidence type="ECO:0000259" key="2">
    <source>
        <dbReference type="Pfam" id="PF01321"/>
    </source>
</evidence>
<dbReference type="AlphaFoldDB" id="A0A1A3U7A4"/>
<dbReference type="GO" id="GO:0004177">
    <property type="term" value="F:aminopeptidase activity"/>
    <property type="evidence" value="ECO:0007669"/>
    <property type="project" value="UniProtKB-KW"/>
</dbReference>
<feature type="domain" description="Creatinase N-terminal" evidence="2">
    <location>
        <begin position="18"/>
        <end position="152"/>
    </location>
</feature>
<organism evidence="3 4">
    <name type="scientific">Mycolicibacter sinensis (strain JDM601)</name>
    <name type="common">Mycobacterium sinense</name>
    <dbReference type="NCBI Taxonomy" id="875328"/>
    <lineage>
        <taxon>Bacteria</taxon>
        <taxon>Bacillati</taxon>
        <taxon>Actinomycetota</taxon>
        <taxon>Actinomycetes</taxon>
        <taxon>Mycobacteriales</taxon>
        <taxon>Mycobacteriaceae</taxon>
        <taxon>Mycolicibacter</taxon>
    </lineage>
</organism>
<keyword evidence="3" id="KW-0031">Aminopeptidase</keyword>
<dbReference type="InterPro" id="IPR000994">
    <property type="entry name" value="Pept_M24"/>
</dbReference>
<feature type="domain" description="Peptidase M24" evidence="1">
    <location>
        <begin position="160"/>
        <end position="362"/>
    </location>
</feature>
<proteinExistence type="predicted"/>
<dbReference type="Proteomes" id="UP000093759">
    <property type="component" value="Unassembled WGS sequence"/>
</dbReference>
<dbReference type="InterPro" id="IPR000587">
    <property type="entry name" value="Creatinase_N"/>
</dbReference>
<reference evidence="4" key="1">
    <citation type="submission" date="2016-06" db="EMBL/GenBank/DDBJ databases">
        <authorList>
            <person name="Sutton G."/>
            <person name="Brinkac L."/>
            <person name="Sanka R."/>
            <person name="Adams M."/>
            <person name="Lau E."/>
            <person name="Garcia-Basteiro A."/>
            <person name="Lopez-Varela E."/>
            <person name="Palencia S."/>
        </authorList>
    </citation>
    <scope>NUCLEOTIDE SEQUENCE [LARGE SCALE GENOMIC DNA]</scope>
    <source>
        <strain evidence="4">1274684.2</strain>
    </source>
</reference>
<evidence type="ECO:0000259" key="1">
    <source>
        <dbReference type="Pfam" id="PF00557"/>
    </source>
</evidence>
<dbReference type="Gene3D" id="3.90.230.10">
    <property type="entry name" value="Creatinase/methionine aminopeptidase superfamily"/>
    <property type="match status" value="1"/>
</dbReference>
<dbReference type="SUPFAM" id="SSF53092">
    <property type="entry name" value="Creatinase/prolidase N-terminal domain"/>
    <property type="match status" value="1"/>
</dbReference>
<dbReference type="PANTHER" id="PTHR46112">
    <property type="entry name" value="AMINOPEPTIDASE"/>
    <property type="match status" value="1"/>
</dbReference>
<dbReference type="InterPro" id="IPR036005">
    <property type="entry name" value="Creatinase/aminopeptidase-like"/>
</dbReference>
<dbReference type="Pfam" id="PF00557">
    <property type="entry name" value="Peptidase_M24"/>
    <property type="match status" value="1"/>
</dbReference>
<dbReference type="RefSeq" id="WP_065023298.1">
    <property type="nucleotide sequence ID" value="NZ_LZMF01000021.1"/>
</dbReference>
<dbReference type="EMBL" id="LZMF01000021">
    <property type="protein sequence ID" value="OBK90527.1"/>
    <property type="molecule type" value="Genomic_DNA"/>
</dbReference>
<dbReference type="InterPro" id="IPR029149">
    <property type="entry name" value="Creatin/AminoP/Spt16_N"/>
</dbReference>
<dbReference type="InterPro" id="IPR050659">
    <property type="entry name" value="Peptidase_M24B"/>
</dbReference>
<evidence type="ECO:0000313" key="3">
    <source>
        <dbReference type="EMBL" id="OBK90527.1"/>
    </source>
</evidence>
<dbReference type="Gene3D" id="3.40.350.10">
    <property type="entry name" value="Creatinase/prolidase N-terminal domain"/>
    <property type="match status" value="1"/>
</dbReference>
<dbReference type="Pfam" id="PF01321">
    <property type="entry name" value="Creatinase_N"/>
    <property type="match status" value="1"/>
</dbReference>
<sequence>MTTTTEVLPDGLALRRGRRERALAEMEAHDLDVLVLGRQANIRYVTGAPQRWAAGTRPFGPSCVLVRATGAVHLLSTTDDGVPNDIPHENIYENSWNPTNITAALAHIEGAFTARRVGTDAMSPMFAQLLPLAFPKADLIDGELVMRAARRIKTPDEVAALRGAIGVAESALAATVAALEPGVSEQSLAGVLMEAMIAAGVSSPANQDIAWVTSRDHPWRRAAGDRRARPGDLVGFSAGVLAGGYVGEVGRTHQVGEAPDRNAAALYNRSEALWQRLSGACRPGAAGSDLLTAYAEAGEPLPPVPVAHGLGMGFDLPVVSAHLPQTAATERLEPGMVLAVTGYVFEPGVGAVFGREAVLITDEGHEVLTTSPSK</sequence>
<dbReference type="PANTHER" id="PTHR46112:SF8">
    <property type="entry name" value="CYTOPLASMIC PEPTIDASE PEPQ-RELATED"/>
    <property type="match status" value="1"/>
</dbReference>
<protein>
    <submittedName>
        <fullName evidence="3">Xaa-Pro aminopeptidase</fullName>
    </submittedName>
</protein>
<gene>
    <name evidence="3" type="ORF">A5648_17140</name>
</gene>
<dbReference type="CDD" id="cd01066">
    <property type="entry name" value="APP_MetAP"/>
    <property type="match status" value="1"/>
</dbReference>
<comment type="caution">
    <text evidence="3">The sequence shown here is derived from an EMBL/GenBank/DDBJ whole genome shotgun (WGS) entry which is preliminary data.</text>
</comment>
<keyword evidence="3" id="KW-0378">Hydrolase</keyword>
<evidence type="ECO:0000313" key="4">
    <source>
        <dbReference type="Proteomes" id="UP000093759"/>
    </source>
</evidence>
<accession>A0A1A3U7A4</accession>
<dbReference type="SUPFAM" id="SSF55920">
    <property type="entry name" value="Creatinase/aminopeptidase"/>
    <property type="match status" value="1"/>
</dbReference>